<dbReference type="NCBIfam" id="TIGR00254">
    <property type="entry name" value="GGDEF"/>
    <property type="match status" value="1"/>
</dbReference>
<dbReference type="SMART" id="SM00065">
    <property type="entry name" value="GAF"/>
    <property type="match status" value="2"/>
</dbReference>
<dbReference type="PANTHER" id="PTHR46663">
    <property type="entry name" value="DIGUANYLATE CYCLASE DGCT-RELATED"/>
    <property type="match status" value="1"/>
</dbReference>
<dbReference type="InterPro" id="IPR052163">
    <property type="entry name" value="DGC-Regulatory_Protein"/>
</dbReference>
<accession>A0A6J4HX55</accession>
<dbReference type="AlphaFoldDB" id="A0A6J4HX55"/>
<reference evidence="2" key="1">
    <citation type="submission" date="2020-02" db="EMBL/GenBank/DDBJ databases">
        <authorList>
            <person name="Meier V. D."/>
        </authorList>
    </citation>
    <scope>NUCLEOTIDE SEQUENCE</scope>
    <source>
        <strain evidence="2">AVDCRST_MAG50</strain>
    </source>
</reference>
<dbReference type="Gene3D" id="3.30.70.270">
    <property type="match status" value="1"/>
</dbReference>
<dbReference type="EMBL" id="CADCTF010000068">
    <property type="protein sequence ID" value="CAA9235407.1"/>
    <property type="molecule type" value="Genomic_DNA"/>
</dbReference>
<dbReference type="InterPro" id="IPR029787">
    <property type="entry name" value="Nucleotide_cyclase"/>
</dbReference>
<feature type="domain" description="GGDEF" evidence="1">
    <location>
        <begin position="571"/>
        <end position="699"/>
    </location>
</feature>
<organism evidence="2">
    <name type="scientific">uncultured Acidimicrobiales bacterium</name>
    <dbReference type="NCBI Taxonomy" id="310071"/>
    <lineage>
        <taxon>Bacteria</taxon>
        <taxon>Bacillati</taxon>
        <taxon>Actinomycetota</taxon>
        <taxon>Acidimicrobiia</taxon>
        <taxon>Acidimicrobiales</taxon>
        <taxon>environmental samples</taxon>
    </lineage>
</organism>
<dbReference type="InterPro" id="IPR029016">
    <property type="entry name" value="GAF-like_dom_sf"/>
</dbReference>
<dbReference type="CDD" id="cd01949">
    <property type="entry name" value="GGDEF"/>
    <property type="match status" value="1"/>
</dbReference>
<dbReference type="PANTHER" id="PTHR46663:SF2">
    <property type="entry name" value="GGDEF DOMAIN-CONTAINING PROTEIN"/>
    <property type="match status" value="1"/>
</dbReference>
<proteinExistence type="predicted"/>
<dbReference type="FunFam" id="3.30.70.270:FF:000001">
    <property type="entry name" value="Diguanylate cyclase domain protein"/>
    <property type="match status" value="1"/>
</dbReference>
<dbReference type="SUPFAM" id="SSF55781">
    <property type="entry name" value="GAF domain-like"/>
    <property type="match status" value="2"/>
</dbReference>
<evidence type="ECO:0000259" key="1">
    <source>
        <dbReference type="PROSITE" id="PS50887"/>
    </source>
</evidence>
<dbReference type="Pfam" id="PF00990">
    <property type="entry name" value="GGDEF"/>
    <property type="match status" value="1"/>
</dbReference>
<dbReference type="InterPro" id="IPR000160">
    <property type="entry name" value="GGDEF_dom"/>
</dbReference>
<dbReference type="PROSITE" id="PS50887">
    <property type="entry name" value="GGDEF"/>
    <property type="match status" value="1"/>
</dbReference>
<dbReference type="Gene3D" id="3.30.450.40">
    <property type="match status" value="1"/>
</dbReference>
<dbReference type="SMART" id="SM00267">
    <property type="entry name" value="GGDEF"/>
    <property type="match status" value="1"/>
</dbReference>
<sequence>MITAGIAGHTGRHVSNTVTALILRHARSVDGDAGIAEVLRLAGETRTIEELEDAANWSSGDQALTLFDALAEYTADPDVGLLVGEDLLRQYEGTEIAALLRSLGSPSELLRNIAATSAKYSTMVHSVALEIGDTEGTIEYKSAEGFTRSRHMCNYSKGALTQVSPLFGFGTARVEELQCQATGADSCLYRVRWDTVPVDDDAQQRLVALQGELAAMTTRFEQLQETATELVSAGGVDEALDAITRRAGLAVRAPQFLLAVRLGPQEPLRVHSIGFTAEEATTFAAELLQGEVDDNGGSRLVVAIGAGEDRYGQLAAVLPDNATFFAHERRLLEAYAAHAAAALHTAAALELSQRRDRTARALLELAKSLARVTTEDEACARAATAVVASVDCDRSRVWLLEGDTLRLAAMEGVGAAAVLGRLSGQAFHDTSGDPLDAIRVSVEDSPFTAGMIRDPRPLFVARGTAEPEMRSLLDLTDDVATAMVPICSQDGFIGIVAAAVVHDAERLRRDDDLVERLSGIADHAAIAITNARLVEQIRHQALHDGLTGLPNTRLLEDRVEQALHAAAREGTQGALLFVDLDRFKSVNDSLGHQKGDELLKQAAARLLAGVRAADTVARVGGDEFCLLLRNVSDADSALAVAAKIAAAMCLPFDLGPDRVTIGASVGVAVFPEDGTTFQDLLKHSDSAMYRAKTAGRSAR</sequence>
<dbReference type="InterPro" id="IPR024096">
    <property type="entry name" value="NO_sig/Golgi_transp_ligand-bd"/>
</dbReference>
<dbReference type="SUPFAM" id="SSF111126">
    <property type="entry name" value="Ligand-binding domain in the NO signalling and Golgi transport"/>
    <property type="match status" value="1"/>
</dbReference>
<dbReference type="InterPro" id="IPR043128">
    <property type="entry name" value="Rev_trsase/Diguanyl_cyclase"/>
</dbReference>
<dbReference type="InterPro" id="IPR003018">
    <property type="entry name" value="GAF"/>
</dbReference>
<gene>
    <name evidence="2" type="ORF">AVDCRST_MAG50-1406</name>
</gene>
<protein>
    <submittedName>
        <fullName evidence="2">Diguanylate cyclase/phosphodiesterase (GGDEF &amp; EAL domains) with PAS/PAC sensor(S)</fullName>
    </submittedName>
</protein>
<dbReference type="SUPFAM" id="SSF55073">
    <property type="entry name" value="Nucleotide cyclase"/>
    <property type="match status" value="1"/>
</dbReference>
<evidence type="ECO:0000313" key="2">
    <source>
        <dbReference type="EMBL" id="CAA9235407.1"/>
    </source>
</evidence>
<name>A0A6J4HX55_9ACTN</name>